<keyword evidence="1" id="KW-0812">Transmembrane</keyword>
<keyword evidence="1" id="KW-0472">Membrane</keyword>
<name>A0A9W5RBY0_BACCE</name>
<keyword evidence="1" id="KW-1133">Transmembrane helix</keyword>
<dbReference type="Proteomes" id="UP000014028">
    <property type="component" value="Unassembled WGS sequence"/>
</dbReference>
<accession>A0A9W5RBY0</accession>
<feature type="transmembrane region" description="Helical" evidence="1">
    <location>
        <begin position="12"/>
        <end position="30"/>
    </location>
</feature>
<evidence type="ECO:0000313" key="3">
    <source>
        <dbReference type="Proteomes" id="UP000014028"/>
    </source>
</evidence>
<sequence length="45" mass="5309">MEEFFELEKEAYLYAIVLIIFVICSVLFMLNYDFIINSLKVVLGD</sequence>
<gene>
    <name evidence="2" type="ORF">IKC_04214</name>
</gene>
<dbReference type="EMBL" id="AHFK01000018">
    <property type="protein sequence ID" value="EOQ19740.1"/>
    <property type="molecule type" value="Genomic_DNA"/>
</dbReference>
<reference evidence="2 3" key="1">
    <citation type="submission" date="2012-12" db="EMBL/GenBank/DDBJ databases">
        <title>The Genome Sequence of Bacillus cereus VD184.</title>
        <authorList>
            <consortium name="The Broad Institute Genome Sequencing Platform"/>
            <consortium name="The Broad Institute Genome Sequencing Center for Infectious Disease"/>
            <person name="Feldgarden M."/>
            <person name="Van der Auwera G.A."/>
            <person name="Mahillon J."/>
            <person name="Duprez V."/>
            <person name="Timmery S."/>
            <person name="Mattelet C."/>
            <person name="Dierick K."/>
            <person name="Sun M."/>
            <person name="Yu Z."/>
            <person name="Zhu L."/>
            <person name="Hu X."/>
            <person name="Shank E.B."/>
            <person name="Swiecicka I."/>
            <person name="Hansen B.M."/>
            <person name="Andrup L."/>
            <person name="Walker B."/>
            <person name="Young S.K."/>
            <person name="Zeng Q."/>
            <person name="Gargeya S."/>
            <person name="Fitzgerald M."/>
            <person name="Haas B."/>
            <person name="Abouelleil A."/>
            <person name="Alvarado L."/>
            <person name="Arachchi H.M."/>
            <person name="Berlin A.M."/>
            <person name="Chapman S.B."/>
            <person name="Dewar J."/>
            <person name="Goldberg J."/>
            <person name="Griggs A."/>
            <person name="Gujja S."/>
            <person name="Hansen M."/>
            <person name="Howarth C."/>
            <person name="Imamovic A."/>
            <person name="Larimer J."/>
            <person name="McCowan C."/>
            <person name="Murphy C."/>
            <person name="Neiman D."/>
            <person name="Pearson M."/>
            <person name="Priest M."/>
            <person name="Roberts A."/>
            <person name="Saif S."/>
            <person name="Shea T."/>
            <person name="Sisk P."/>
            <person name="Sykes S."/>
            <person name="Wortman J."/>
            <person name="Nusbaum C."/>
            <person name="Birren B."/>
        </authorList>
    </citation>
    <scope>NUCLEOTIDE SEQUENCE [LARGE SCALE GENOMIC DNA]</scope>
    <source>
        <strain evidence="2 3">VD184</strain>
    </source>
</reference>
<proteinExistence type="predicted"/>
<dbReference type="AlphaFoldDB" id="A0A9W5RBY0"/>
<protein>
    <submittedName>
        <fullName evidence="2">Uncharacterized protein</fullName>
    </submittedName>
</protein>
<dbReference type="RefSeq" id="WP_001996067.1">
    <property type="nucleotide sequence ID" value="NZ_KB976820.1"/>
</dbReference>
<comment type="caution">
    <text evidence="2">The sequence shown here is derived from an EMBL/GenBank/DDBJ whole genome shotgun (WGS) entry which is preliminary data.</text>
</comment>
<evidence type="ECO:0000256" key="1">
    <source>
        <dbReference type="SAM" id="Phobius"/>
    </source>
</evidence>
<organism evidence="2 3">
    <name type="scientific">Bacillus cereus VD184</name>
    <dbReference type="NCBI Taxonomy" id="1053242"/>
    <lineage>
        <taxon>Bacteria</taxon>
        <taxon>Bacillati</taxon>
        <taxon>Bacillota</taxon>
        <taxon>Bacilli</taxon>
        <taxon>Bacillales</taxon>
        <taxon>Bacillaceae</taxon>
        <taxon>Bacillus</taxon>
        <taxon>Bacillus cereus group</taxon>
    </lineage>
</organism>
<evidence type="ECO:0000313" key="2">
    <source>
        <dbReference type="EMBL" id="EOQ19740.1"/>
    </source>
</evidence>